<sequence length="69" mass="8221">MKQPEYKAYEVYSGNLLIDYWSNKQNENSYPKLEIKKINKKMSKLQIKGLKRKNKEDDQIIDKIVALCI</sequence>
<dbReference type="Proteomes" id="UP000688137">
    <property type="component" value="Unassembled WGS sequence"/>
</dbReference>
<gene>
    <name evidence="1" type="ORF">PPRIM_AZ9-3.1.T1230039</name>
</gene>
<evidence type="ECO:0000313" key="1">
    <source>
        <dbReference type="EMBL" id="CAD8104175.1"/>
    </source>
</evidence>
<comment type="caution">
    <text evidence="1">The sequence shown here is derived from an EMBL/GenBank/DDBJ whole genome shotgun (WGS) entry which is preliminary data.</text>
</comment>
<dbReference type="OMA" id="FEYKAYE"/>
<proteinExistence type="predicted"/>
<dbReference type="EMBL" id="CAJJDM010000126">
    <property type="protein sequence ID" value="CAD8104175.1"/>
    <property type="molecule type" value="Genomic_DNA"/>
</dbReference>
<accession>A0A8S1PLP3</accession>
<name>A0A8S1PLP3_PARPR</name>
<reference evidence="1" key="1">
    <citation type="submission" date="2021-01" db="EMBL/GenBank/DDBJ databases">
        <authorList>
            <consortium name="Genoscope - CEA"/>
            <person name="William W."/>
        </authorList>
    </citation>
    <scope>NUCLEOTIDE SEQUENCE</scope>
</reference>
<keyword evidence="2" id="KW-1185">Reference proteome</keyword>
<dbReference type="AlphaFoldDB" id="A0A8S1PLP3"/>
<evidence type="ECO:0000313" key="2">
    <source>
        <dbReference type="Proteomes" id="UP000688137"/>
    </source>
</evidence>
<protein>
    <submittedName>
        <fullName evidence="1">Uncharacterized protein</fullName>
    </submittedName>
</protein>
<organism evidence="1 2">
    <name type="scientific">Paramecium primaurelia</name>
    <dbReference type="NCBI Taxonomy" id="5886"/>
    <lineage>
        <taxon>Eukaryota</taxon>
        <taxon>Sar</taxon>
        <taxon>Alveolata</taxon>
        <taxon>Ciliophora</taxon>
        <taxon>Intramacronucleata</taxon>
        <taxon>Oligohymenophorea</taxon>
        <taxon>Peniculida</taxon>
        <taxon>Parameciidae</taxon>
        <taxon>Paramecium</taxon>
    </lineage>
</organism>